<name>A0A139AAZ6_GONPJ</name>
<feature type="compositionally biased region" description="Acidic residues" evidence="4">
    <location>
        <begin position="50"/>
        <end position="66"/>
    </location>
</feature>
<feature type="region of interest" description="Disordered" evidence="4">
    <location>
        <begin position="1"/>
        <end position="132"/>
    </location>
</feature>
<dbReference type="InterPro" id="IPR035441">
    <property type="entry name" value="TFIIS/LEDGF_dom_sf"/>
</dbReference>
<evidence type="ECO:0000256" key="1">
    <source>
        <dbReference type="ARBA" id="ARBA00037349"/>
    </source>
</evidence>
<dbReference type="AlphaFoldDB" id="A0A139AAZ6"/>
<evidence type="ECO:0000313" key="7">
    <source>
        <dbReference type="Proteomes" id="UP000070544"/>
    </source>
</evidence>
<organism evidence="6 7">
    <name type="scientific">Gonapodya prolifera (strain JEL478)</name>
    <name type="common">Monoblepharis prolifera</name>
    <dbReference type="NCBI Taxonomy" id="1344416"/>
    <lineage>
        <taxon>Eukaryota</taxon>
        <taxon>Fungi</taxon>
        <taxon>Fungi incertae sedis</taxon>
        <taxon>Chytridiomycota</taxon>
        <taxon>Chytridiomycota incertae sedis</taxon>
        <taxon>Monoblepharidomycetes</taxon>
        <taxon>Monoblepharidales</taxon>
        <taxon>Gonapodyaceae</taxon>
        <taxon>Gonapodya</taxon>
    </lineage>
</organism>
<keyword evidence="3" id="KW-0539">Nucleus</keyword>
<dbReference type="OMA" id="MPAYNIQ"/>
<evidence type="ECO:0000313" key="6">
    <source>
        <dbReference type="EMBL" id="KXS13878.1"/>
    </source>
</evidence>
<dbReference type="EMBL" id="KQ965773">
    <property type="protein sequence ID" value="KXS13878.1"/>
    <property type="molecule type" value="Genomic_DNA"/>
</dbReference>
<dbReference type="Proteomes" id="UP000070544">
    <property type="component" value="Unassembled WGS sequence"/>
</dbReference>
<dbReference type="SUPFAM" id="SSF47676">
    <property type="entry name" value="Conserved domain common to transcription factors TFIIS, elongin A, CRSP70"/>
    <property type="match status" value="1"/>
</dbReference>
<dbReference type="PANTHER" id="PTHR46010">
    <property type="entry name" value="PROTEIN IWS1 HOMOLOG"/>
    <property type="match status" value="1"/>
</dbReference>
<feature type="compositionally biased region" description="Basic and acidic residues" evidence="4">
    <location>
        <begin position="25"/>
        <end position="34"/>
    </location>
</feature>
<reference evidence="6 7" key="1">
    <citation type="journal article" date="2015" name="Genome Biol. Evol.">
        <title>Phylogenomic analyses indicate that early fungi evolved digesting cell walls of algal ancestors of land plants.</title>
        <authorList>
            <person name="Chang Y."/>
            <person name="Wang S."/>
            <person name="Sekimoto S."/>
            <person name="Aerts A.L."/>
            <person name="Choi C."/>
            <person name="Clum A."/>
            <person name="LaButti K.M."/>
            <person name="Lindquist E.A."/>
            <person name="Yee Ngan C."/>
            <person name="Ohm R.A."/>
            <person name="Salamov A.A."/>
            <person name="Grigoriev I.V."/>
            <person name="Spatafora J.W."/>
            <person name="Berbee M.L."/>
        </authorList>
    </citation>
    <scope>NUCLEOTIDE SEQUENCE [LARGE SCALE GENOMIC DNA]</scope>
    <source>
        <strain evidence="6 7">JEL478</strain>
    </source>
</reference>
<proteinExistence type="inferred from homology"/>
<feature type="compositionally biased region" description="Basic residues" evidence="4">
    <location>
        <begin position="35"/>
        <end position="44"/>
    </location>
</feature>
<dbReference type="InterPro" id="IPR017923">
    <property type="entry name" value="TFIIS_N"/>
</dbReference>
<dbReference type="GO" id="GO:0016973">
    <property type="term" value="P:poly(A)+ mRNA export from nucleus"/>
    <property type="evidence" value="ECO:0007669"/>
    <property type="project" value="TreeGrafter"/>
</dbReference>
<dbReference type="PANTHER" id="PTHR46010:SF1">
    <property type="entry name" value="PROTEIN IWS1 HOMOLOG"/>
    <property type="match status" value="1"/>
</dbReference>
<dbReference type="Pfam" id="PF08711">
    <property type="entry name" value="Med26"/>
    <property type="match status" value="1"/>
</dbReference>
<evidence type="ECO:0000256" key="4">
    <source>
        <dbReference type="SAM" id="MobiDB-lite"/>
    </source>
</evidence>
<feature type="compositionally biased region" description="Low complexity" evidence="4">
    <location>
        <begin position="12"/>
        <end position="23"/>
    </location>
</feature>
<protein>
    <recommendedName>
        <fullName evidence="5">TFIIS N-terminal domain-containing protein</fullName>
    </recommendedName>
</protein>
<feature type="domain" description="TFIIS N-terminal" evidence="5">
    <location>
        <begin position="224"/>
        <end position="301"/>
    </location>
</feature>
<comment type="function">
    <text evidence="1">Transcription factor involved in RNA polymerase II transcription regulation. May function in both SPT15/TBP post-recruitment and recruitment steps of transcription.</text>
</comment>
<accession>A0A139AAZ6</accession>
<evidence type="ECO:0000256" key="3">
    <source>
        <dbReference type="PROSITE-ProRule" id="PRU00649"/>
    </source>
</evidence>
<feature type="compositionally biased region" description="Acidic residues" evidence="4">
    <location>
        <begin position="116"/>
        <end position="126"/>
    </location>
</feature>
<keyword evidence="7" id="KW-1185">Reference proteome</keyword>
<comment type="similarity">
    <text evidence="2">Belongs to the IWS1 family.</text>
</comment>
<evidence type="ECO:0000259" key="5">
    <source>
        <dbReference type="PROSITE" id="PS51319"/>
    </source>
</evidence>
<sequence length="414" mass="46091">MDERDRELFGGSDSELSSVNLSSSDDERKRDRSDKKKRRKKKREARGSESEGDEEDDGREEGDGGYEDLKFKKKRRKRRTEDGEAAGDYDEGRKKKKRSKRRDAEGGDGNGKPDGALDDAEPDSDENTTIRKRIDKEIKDALAAGKIKRQKKVRAVDGEVDLTTAGDEIASKLSEEMRRAAERDRGFIEQGQPALAKVKMVNAVKNHLSKHYLQDAFFDNGVLHAMREWLEPAKDGSLPPLLVQSAMLDVLEQLSLTKEMIRDSRIGRIVNFLGTSEKTTPEVQKRCKNLVLQWSKGLYGAHQPANRVEIEHRSRGPNSAPKARPYLTPTAPVAEMNEFDEKVYQGAVRPTIEPRLLKYAPKSEVSGDFAKRKSGGGGGGGEKDPLRKIQAIAQNKSSGPRIHIGGIGDRATSK</sequence>
<dbReference type="InterPro" id="IPR051037">
    <property type="entry name" value="RNAPII_TF_IWS1"/>
</dbReference>
<comment type="subcellular location">
    <subcellularLocation>
        <location evidence="3">Nucleus</location>
    </subcellularLocation>
</comment>
<dbReference type="STRING" id="1344416.A0A139AAZ6"/>
<dbReference type="OrthoDB" id="21124at2759"/>
<feature type="region of interest" description="Disordered" evidence="4">
    <location>
        <begin position="367"/>
        <end position="414"/>
    </location>
</feature>
<dbReference type="Gene3D" id="1.20.930.10">
    <property type="entry name" value="Conserved domain common to transcription factors TFIIS, elongin A, CRSP70"/>
    <property type="match status" value="1"/>
</dbReference>
<gene>
    <name evidence="6" type="ORF">M427DRAFT_156317</name>
</gene>
<evidence type="ECO:0000256" key="2">
    <source>
        <dbReference type="ARBA" id="ARBA00037992"/>
    </source>
</evidence>
<dbReference type="GO" id="GO:0005634">
    <property type="term" value="C:nucleus"/>
    <property type="evidence" value="ECO:0007669"/>
    <property type="project" value="UniProtKB-SubCell"/>
</dbReference>
<dbReference type="PROSITE" id="PS51319">
    <property type="entry name" value="TFIIS_N"/>
    <property type="match status" value="1"/>
</dbReference>